<dbReference type="InterPro" id="IPR013083">
    <property type="entry name" value="Znf_RING/FYVE/PHD"/>
</dbReference>
<dbReference type="HOGENOM" id="CLU_093946_1_0_1"/>
<evidence type="ECO:0000313" key="7">
    <source>
        <dbReference type="EMBL" id="KDR79238.1"/>
    </source>
</evidence>
<sequence length="206" mass="23169">MQSYLGAGASCQICFEPFGRLEELKAPYAVACGHIFCVGCLDNNDPCCRICGVPFDRHPYSRLLALNGLAAAKGSTPPGYEQLGPQLQEAMGLVNEYTNVRHLRSLHERATFFLDSQPRNRFRDLDTSVRLLGCLLQAKDASEAQSQLMSVLTERVHRLTNEKSDLQTKLDEMDRRHAYDHAFLVDRIPNLMRKNPDVTVFALLTN</sequence>
<evidence type="ECO:0000256" key="3">
    <source>
        <dbReference type="ARBA" id="ARBA00022833"/>
    </source>
</evidence>
<feature type="coiled-coil region" evidence="5">
    <location>
        <begin position="149"/>
        <end position="176"/>
    </location>
</feature>
<protein>
    <recommendedName>
        <fullName evidence="6">RING-type domain-containing protein</fullName>
    </recommendedName>
</protein>
<keyword evidence="8" id="KW-1185">Reference proteome</keyword>
<dbReference type="SUPFAM" id="SSF57850">
    <property type="entry name" value="RING/U-box"/>
    <property type="match status" value="1"/>
</dbReference>
<evidence type="ECO:0000256" key="4">
    <source>
        <dbReference type="PROSITE-ProRule" id="PRU00175"/>
    </source>
</evidence>
<dbReference type="GO" id="GO:0008270">
    <property type="term" value="F:zinc ion binding"/>
    <property type="evidence" value="ECO:0007669"/>
    <property type="project" value="UniProtKB-KW"/>
</dbReference>
<dbReference type="Pfam" id="PF14634">
    <property type="entry name" value="zf-RING_5"/>
    <property type="match status" value="1"/>
</dbReference>
<evidence type="ECO:0000259" key="6">
    <source>
        <dbReference type="PROSITE" id="PS50089"/>
    </source>
</evidence>
<name>A0A067TJS7_GALM3</name>
<dbReference type="Gene3D" id="3.30.40.10">
    <property type="entry name" value="Zinc/RING finger domain, C3HC4 (zinc finger)"/>
    <property type="match status" value="1"/>
</dbReference>
<keyword evidence="5" id="KW-0175">Coiled coil</keyword>
<dbReference type="PROSITE" id="PS50089">
    <property type="entry name" value="ZF_RING_2"/>
    <property type="match status" value="1"/>
</dbReference>
<dbReference type="OrthoDB" id="6105938at2759"/>
<dbReference type="InterPro" id="IPR001841">
    <property type="entry name" value="Znf_RING"/>
</dbReference>
<evidence type="ECO:0000256" key="5">
    <source>
        <dbReference type="SAM" id="Coils"/>
    </source>
</evidence>
<keyword evidence="1" id="KW-0479">Metal-binding</keyword>
<gene>
    <name evidence="7" type="ORF">GALMADRAFT_137114</name>
</gene>
<dbReference type="PROSITE" id="PS00518">
    <property type="entry name" value="ZF_RING_1"/>
    <property type="match status" value="1"/>
</dbReference>
<keyword evidence="2 4" id="KW-0863">Zinc-finger</keyword>
<proteinExistence type="predicted"/>
<evidence type="ECO:0000313" key="8">
    <source>
        <dbReference type="Proteomes" id="UP000027222"/>
    </source>
</evidence>
<organism evidence="7 8">
    <name type="scientific">Galerina marginata (strain CBS 339.88)</name>
    <dbReference type="NCBI Taxonomy" id="685588"/>
    <lineage>
        <taxon>Eukaryota</taxon>
        <taxon>Fungi</taxon>
        <taxon>Dikarya</taxon>
        <taxon>Basidiomycota</taxon>
        <taxon>Agaricomycotina</taxon>
        <taxon>Agaricomycetes</taxon>
        <taxon>Agaricomycetidae</taxon>
        <taxon>Agaricales</taxon>
        <taxon>Agaricineae</taxon>
        <taxon>Strophariaceae</taxon>
        <taxon>Galerina</taxon>
    </lineage>
</organism>
<keyword evidence="3" id="KW-0862">Zinc</keyword>
<accession>A0A067TJS7</accession>
<dbReference type="Proteomes" id="UP000027222">
    <property type="component" value="Unassembled WGS sequence"/>
</dbReference>
<evidence type="ECO:0000256" key="1">
    <source>
        <dbReference type="ARBA" id="ARBA00022723"/>
    </source>
</evidence>
<dbReference type="InterPro" id="IPR017907">
    <property type="entry name" value="Znf_RING_CS"/>
</dbReference>
<reference evidence="8" key="1">
    <citation type="journal article" date="2014" name="Proc. Natl. Acad. Sci. U.S.A.">
        <title>Extensive sampling of basidiomycete genomes demonstrates inadequacy of the white-rot/brown-rot paradigm for wood decay fungi.</title>
        <authorList>
            <person name="Riley R."/>
            <person name="Salamov A.A."/>
            <person name="Brown D.W."/>
            <person name="Nagy L.G."/>
            <person name="Floudas D."/>
            <person name="Held B.W."/>
            <person name="Levasseur A."/>
            <person name="Lombard V."/>
            <person name="Morin E."/>
            <person name="Otillar R."/>
            <person name="Lindquist E.A."/>
            <person name="Sun H."/>
            <person name="LaButti K.M."/>
            <person name="Schmutz J."/>
            <person name="Jabbour D."/>
            <person name="Luo H."/>
            <person name="Baker S.E."/>
            <person name="Pisabarro A.G."/>
            <person name="Walton J.D."/>
            <person name="Blanchette R.A."/>
            <person name="Henrissat B."/>
            <person name="Martin F."/>
            <person name="Cullen D."/>
            <person name="Hibbett D.S."/>
            <person name="Grigoriev I.V."/>
        </authorList>
    </citation>
    <scope>NUCLEOTIDE SEQUENCE [LARGE SCALE GENOMIC DNA]</scope>
    <source>
        <strain evidence="8">CBS 339.88</strain>
    </source>
</reference>
<evidence type="ECO:0000256" key="2">
    <source>
        <dbReference type="ARBA" id="ARBA00022771"/>
    </source>
</evidence>
<feature type="domain" description="RING-type" evidence="6">
    <location>
        <begin position="11"/>
        <end position="51"/>
    </location>
</feature>
<dbReference type="AlphaFoldDB" id="A0A067TJS7"/>
<dbReference type="EMBL" id="KL142373">
    <property type="protein sequence ID" value="KDR79238.1"/>
    <property type="molecule type" value="Genomic_DNA"/>
</dbReference>